<dbReference type="InterPro" id="IPR000709">
    <property type="entry name" value="Leu_Ile_Val-bd"/>
</dbReference>
<gene>
    <name evidence="7" type="ORF">ABXR19_06605</name>
</gene>
<organism evidence="7 8">
    <name type="scientific">Uliginosibacterium flavum</name>
    <dbReference type="NCBI Taxonomy" id="1396831"/>
    <lineage>
        <taxon>Bacteria</taxon>
        <taxon>Pseudomonadati</taxon>
        <taxon>Pseudomonadota</taxon>
        <taxon>Betaproteobacteria</taxon>
        <taxon>Rhodocyclales</taxon>
        <taxon>Zoogloeaceae</taxon>
        <taxon>Uliginosibacterium</taxon>
    </lineage>
</organism>
<evidence type="ECO:0000256" key="5">
    <source>
        <dbReference type="SAM" id="SignalP"/>
    </source>
</evidence>
<accession>A0ABV2TIV4</accession>
<evidence type="ECO:0000259" key="6">
    <source>
        <dbReference type="Pfam" id="PF13458"/>
    </source>
</evidence>
<evidence type="ECO:0000256" key="4">
    <source>
        <dbReference type="ARBA" id="ARBA00022970"/>
    </source>
</evidence>
<evidence type="ECO:0000313" key="8">
    <source>
        <dbReference type="Proteomes" id="UP001549691"/>
    </source>
</evidence>
<dbReference type="PANTHER" id="PTHR47151">
    <property type="entry name" value="LEU/ILE/VAL-BINDING ABC TRANSPORTER SUBUNIT"/>
    <property type="match status" value="1"/>
</dbReference>
<keyword evidence="4" id="KW-0029">Amino-acid transport</keyword>
<feature type="domain" description="Leucine-binding protein" evidence="6">
    <location>
        <begin position="24"/>
        <end position="366"/>
    </location>
</feature>
<dbReference type="Pfam" id="PF13458">
    <property type="entry name" value="Peripla_BP_6"/>
    <property type="match status" value="1"/>
</dbReference>
<keyword evidence="3 5" id="KW-0732">Signal</keyword>
<evidence type="ECO:0000256" key="3">
    <source>
        <dbReference type="ARBA" id="ARBA00022729"/>
    </source>
</evidence>
<sequence>MKLNRIALSLVLLGLTAAAQADLTVKLGAAGPLTGPIAHIGKDGENGIRLAIEDANAKGITIGGQKIKFELLSEDDQADPRTATTVAQRLVDAGVKGVIGHVTSGASIPASRVYEQAGLPVITPSSTSPVLTQQGFKVTYRVIANDLQQAEAMANYAVKKLGLKKIAVIDDRTAYGQGLADALANAMKKLGAQVVGREFTNDKATDFMAILTKLKAKNPDAIFYGGMDAQGSPLLRQLRQLGMSATFLSGDGLCTSEMLKLSAKELDQRVFCTQAGIPMDKMPGGAKFKERFKQRYNGEVQLYAPYNYDAATALIEAMKAANSVEPAKYLPALKALNIKGITGNIAFDAKGDIKEGGVTFYSYKDGKWVAAE</sequence>
<name>A0ABV2TIV4_9RHOO</name>
<dbReference type="Gene3D" id="3.40.50.2300">
    <property type="match status" value="2"/>
</dbReference>
<dbReference type="Proteomes" id="UP001549691">
    <property type="component" value="Unassembled WGS sequence"/>
</dbReference>
<evidence type="ECO:0000256" key="1">
    <source>
        <dbReference type="ARBA" id="ARBA00010062"/>
    </source>
</evidence>
<dbReference type="PRINTS" id="PR00337">
    <property type="entry name" value="LEUILEVALBP"/>
</dbReference>
<dbReference type="InterPro" id="IPR028081">
    <property type="entry name" value="Leu-bd"/>
</dbReference>
<dbReference type="PANTHER" id="PTHR47151:SF2">
    <property type="entry name" value="AMINO ACID BINDING PROTEIN"/>
    <property type="match status" value="1"/>
</dbReference>
<comment type="similarity">
    <text evidence="1">Belongs to the leucine-binding protein family.</text>
</comment>
<dbReference type="InterPro" id="IPR028082">
    <property type="entry name" value="Peripla_BP_I"/>
</dbReference>
<feature type="signal peptide" evidence="5">
    <location>
        <begin position="1"/>
        <end position="21"/>
    </location>
</feature>
<dbReference type="RefSeq" id="WP_354600315.1">
    <property type="nucleotide sequence ID" value="NZ_JBEWZI010000005.1"/>
</dbReference>
<dbReference type="SUPFAM" id="SSF53822">
    <property type="entry name" value="Periplasmic binding protein-like I"/>
    <property type="match status" value="1"/>
</dbReference>
<comment type="caution">
    <text evidence="7">The sequence shown here is derived from an EMBL/GenBank/DDBJ whole genome shotgun (WGS) entry which is preliminary data.</text>
</comment>
<keyword evidence="2" id="KW-0813">Transport</keyword>
<reference evidence="7 8" key="1">
    <citation type="submission" date="2024-07" db="EMBL/GenBank/DDBJ databases">
        <title>Uliginosibacterium flavum JJ3220;KACC:17644.</title>
        <authorList>
            <person name="Kim M.K."/>
        </authorList>
    </citation>
    <scope>NUCLEOTIDE SEQUENCE [LARGE SCALE GENOMIC DNA]</scope>
    <source>
        <strain evidence="7 8">KACC:17644</strain>
    </source>
</reference>
<keyword evidence="8" id="KW-1185">Reference proteome</keyword>
<protein>
    <submittedName>
        <fullName evidence="7">Branched-chain amino acid ABC transporter substrate-binding protein</fullName>
    </submittedName>
</protein>
<dbReference type="CDD" id="cd06342">
    <property type="entry name" value="PBP1_ABC_LIVBP-like"/>
    <property type="match status" value="1"/>
</dbReference>
<evidence type="ECO:0000256" key="2">
    <source>
        <dbReference type="ARBA" id="ARBA00022448"/>
    </source>
</evidence>
<dbReference type="EMBL" id="JBEWZI010000005">
    <property type="protein sequence ID" value="MET7013853.1"/>
    <property type="molecule type" value="Genomic_DNA"/>
</dbReference>
<proteinExistence type="inferred from homology"/>
<feature type="chain" id="PRO_5046278213" evidence="5">
    <location>
        <begin position="22"/>
        <end position="372"/>
    </location>
</feature>
<evidence type="ECO:0000313" key="7">
    <source>
        <dbReference type="EMBL" id="MET7013853.1"/>
    </source>
</evidence>